<evidence type="ECO:0000256" key="1">
    <source>
        <dbReference type="ARBA" id="ARBA00022679"/>
    </source>
</evidence>
<proteinExistence type="predicted"/>
<dbReference type="PANTHER" id="PTHR43877">
    <property type="entry name" value="AMINOALKYLPHOSPHONATE N-ACETYLTRANSFERASE-RELATED-RELATED"/>
    <property type="match status" value="1"/>
</dbReference>
<comment type="caution">
    <text evidence="4">The sequence shown here is derived from an EMBL/GenBank/DDBJ whole genome shotgun (WGS) entry which is preliminary data.</text>
</comment>
<dbReference type="RefSeq" id="WP_189345307.1">
    <property type="nucleotide sequence ID" value="NZ_BMYT01000002.1"/>
</dbReference>
<keyword evidence="5" id="KW-1185">Reference proteome</keyword>
<dbReference type="PROSITE" id="PS51186">
    <property type="entry name" value="GNAT"/>
    <property type="match status" value="1"/>
</dbReference>
<dbReference type="Pfam" id="PF00583">
    <property type="entry name" value="Acetyltransf_1"/>
    <property type="match status" value="1"/>
</dbReference>
<dbReference type="InterPro" id="IPR050832">
    <property type="entry name" value="Bact_Acetyltransf"/>
</dbReference>
<evidence type="ECO:0000256" key="2">
    <source>
        <dbReference type="ARBA" id="ARBA00023315"/>
    </source>
</evidence>
<organism evidence="4 5">
    <name type="scientific">Undibacterium macrobrachii</name>
    <dbReference type="NCBI Taxonomy" id="1119058"/>
    <lineage>
        <taxon>Bacteria</taxon>
        <taxon>Pseudomonadati</taxon>
        <taxon>Pseudomonadota</taxon>
        <taxon>Betaproteobacteria</taxon>
        <taxon>Burkholderiales</taxon>
        <taxon>Oxalobacteraceae</taxon>
        <taxon>Undibacterium</taxon>
    </lineage>
</organism>
<evidence type="ECO:0000313" key="4">
    <source>
        <dbReference type="EMBL" id="GGX08763.1"/>
    </source>
</evidence>
<dbReference type="InterPro" id="IPR016181">
    <property type="entry name" value="Acyl_CoA_acyltransferase"/>
</dbReference>
<evidence type="ECO:0000259" key="3">
    <source>
        <dbReference type="PROSITE" id="PS51186"/>
    </source>
</evidence>
<name>A0ABQ2XBK2_9BURK</name>
<dbReference type="Proteomes" id="UP000620127">
    <property type="component" value="Unassembled WGS sequence"/>
</dbReference>
<gene>
    <name evidence="4" type="ORF">GCM10011282_13650</name>
</gene>
<evidence type="ECO:0000313" key="5">
    <source>
        <dbReference type="Proteomes" id="UP000620127"/>
    </source>
</evidence>
<dbReference type="SUPFAM" id="SSF55729">
    <property type="entry name" value="Acyl-CoA N-acyltransferases (Nat)"/>
    <property type="match status" value="1"/>
</dbReference>
<dbReference type="CDD" id="cd04301">
    <property type="entry name" value="NAT_SF"/>
    <property type="match status" value="1"/>
</dbReference>
<protein>
    <submittedName>
        <fullName evidence="4">GNAT family acetyltransferase</fullName>
    </submittedName>
</protein>
<dbReference type="EMBL" id="BMYT01000002">
    <property type="protein sequence ID" value="GGX08763.1"/>
    <property type="molecule type" value="Genomic_DNA"/>
</dbReference>
<reference evidence="5" key="1">
    <citation type="journal article" date="2019" name="Int. J. Syst. Evol. Microbiol.">
        <title>The Global Catalogue of Microorganisms (GCM) 10K type strain sequencing project: providing services to taxonomists for standard genome sequencing and annotation.</title>
        <authorList>
            <consortium name="The Broad Institute Genomics Platform"/>
            <consortium name="The Broad Institute Genome Sequencing Center for Infectious Disease"/>
            <person name="Wu L."/>
            <person name="Ma J."/>
        </authorList>
    </citation>
    <scope>NUCLEOTIDE SEQUENCE [LARGE SCALE GENOMIC DNA]</scope>
    <source>
        <strain evidence="5">KCTC 23916</strain>
    </source>
</reference>
<feature type="domain" description="N-acetyltransferase" evidence="3">
    <location>
        <begin position="5"/>
        <end position="153"/>
    </location>
</feature>
<sequence>MRQKIKIRRATPDDANAIEALYRELVSNPTIHVSPQRLEQVARDEHTFLLVADCGGVITGTALLSLCLDVMFGEQTFGVIENVVVSSNARSSGIGAKLMLEIERIATTNQCSKLMLLSTASRTDAHRFFARHGFQDGSKRGFVKYRRDFNLVT</sequence>
<keyword evidence="2" id="KW-0012">Acyltransferase</keyword>
<dbReference type="Gene3D" id="3.40.630.30">
    <property type="match status" value="1"/>
</dbReference>
<keyword evidence="1" id="KW-0808">Transferase</keyword>
<accession>A0ABQ2XBK2</accession>
<dbReference type="InterPro" id="IPR000182">
    <property type="entry name" value="GNAT_dom"/>
</dbReference>